<sequence length="847" mass="96170">MFITPKKRTQTNENATPTPTFVNHSGPPTKKTCCVLQPITPQIRDESRKLWLEKDKEVAKEKSLQEQRAAEEKQKLETSRLEEMERVRIAAGYTSLFGYLSELFGTKDCRLSSQVSQMLIAHGKELLDAMHIRQKVVVDEWMSTHFQDKLRHEGFLLGRVLQPDRGKELSSILQEFLLETLLKDAQSVAPTLFTFLSILCGEPDNSQSDISQVGRKKKDVIISTLICIIAQTRNEKASKFQLITCIYLLACGASRSLFSILNHAGFSLSYSSAMGKIKDLGEEKREFMKKLVCEQACLVVWDNLNIVFRVNEQRQASKDHFDNGMTVTLIPLYNVPFGSIPLSSLQPQSTRRITFDIQPHVDLLPSLQQVTELEASMLWQIEEILFTAFPQLHQRFKDINREPLSVLLIPVHKTEQYPLPAALIDESTIDGTIEVMDHIFFWTLGLTAEEIEKHGPFILAGDQLMNALSDMVCGAYRDDRSLVDNPSKLTKTQVGLFHGKIAGSRCTANEHWGVANSKAPWSLWRINTLLGRKAISAGWNAKQLPPFRPIMQLVLRLALPANILDGFRLFCLRKDLNQWVSSVSSYSTIKDVVRQVFEQLCSARRVSKLQRLTDCDIPHENIILFNHDALILAVLTASIKRGDIGAVVNVLAHWMGKCQNILMQCSAPLWTSKLWILIYGTLLCSHGFLKLINIHSLRHAYLMNWLANLLGRPNSFKELDLLQEHQNFWLKVRLSLCLPSFRATHVFNLPKIIYNAKGSNRSWEWLSMVSVSIFALRDVIRQVQMNFKTPYNGKSHTSPAIDTDIATIRAYLEEHTIQMYTPERQNNKMTIPARDLMAAGAAYATSV</sequence>
<dbReference type="InterPro" id="IPR046496">
    <property type="entry name" value="DUF6589"/>
</dbReference>
<protein>
    <submittedName>
        <fullName evidence="3">Predicted protein</fullName>
    </submittedName>
</protein>
<gene>
    <name evidence="3" type="ORF">LACBIDRAFT_334739</name>
</gene>
<accession>B0E047</accession>
<evidence type="ECO:0000313" key="4">
    <source>
        <dbReference type="Proteomes" id="UP000001194"/>
    </source>
</evidence>
<evidence type="ECO:0000313" key="3">
    <source>
        <dbReference type="EMBL" id="EDQ99724.1"/>
    </source>
</evidence>
<dbReference type="KEGG" id="lbc:LACBIDRAFT_334739"/>
<proteinExistence type="predicted"/>
<feature type="domain" description="DUF6589" evidence="2">
    <location>
        <begin position="356"/>
        <end position="796"/>
    </location>
</feature>
<dbReference type="EMBL" id="DS547159">
    <property type="protein sequence ID" value="EDQ99724.1"/>
    <property type="molecule type" value="Genomic_DNA"/>
</dbReference>
<feature type="compositionally biased region" description="Polar residues" evidence="1">
    <location>
        <begin position="11"/>
        <end position="23"/>
    </location>
</feature>
<dbReference type="HOGENOM" id="CLU_008946_0_0_1"/>
<feature type="region of interest" description="Disordered" evidence="1">
    <location>
        <begin position="1"/>
        <end position="29"/>
    </location>
</feature>
<evidence type="ECO:0000259" key="2">
    <source>
        <dbReference type="Pfam" id="PF20231"/>
    </source>
</evidence>
<evidence type="ECO:0000256" key="1">
    <source>
        <dbReference type="SAM" id="MobiDB-lite"/>
    </source>
</evidence>
<dbReference type="Proteomes" id="UP000001194">
    <property type="component" value="Unassembled WGS sequence"/>
</dbReference>
<reference evidence="3 4" key="1">
    <citation type="journal article" date="2008" name="Nature">
        <title>The genome of Laccaria bicolor provides insights into mycorrhizal symbiosis.</title>
        <authorList>
            <person name="Martin F."/>
            <person name="Aerts A."/>
            <person name="Ahren D."/>
            <person name="Brun A."/>
            <person name="Danchin E.G.J."/>
            <person name="Duchaussoy F."/>
            <person name="Gibon J."/>
            <person name="Kohler A."/>
            <person name="Lindquist E."/>
            <person name="Pereda V."/>
            <person name="Salamov A."/>
            <person name="Shapiro H.J."/>
            <person name="Wuyts J."/>
            <person name="Blaudez D."/>
            <person name="Buee M."/>
            <person name="Brokstein P."/>
            <person name="Canbaeck B."/>
            <person name="Cohen D."/>
            <person name="Courty P.E."/>
            <person name="Coutinho P.M."/>
            <person name="Delaruelle C."/>
            <person name="Detter J.C."/>
            <person name="Deveau A."/>
            <person name="DiFazio S."/>
            <person name="Duplessis S."/>
            <person name="Fraissinet-Tachet L."/>
            <person name="Lucic E."/>
            <person name="Frey-Klett P."/>
            <person name="Fourrey C."/>
            <person name="Feussner I."/>
            <person name="Gay G."/>
            <person name="Grimwood J."/>
            <person name="Hoegger P.J."/>
            <person name="Jain P."/>
            <person name="Kilaru S."/>
            <person name="Labbe J."/>
            <person name="Lin Y.C."/>
            <person name="Legue V."/>
            <person name="Le Tacon F."/>
            <person name="Marmeisse R."/>
            <person name="Melayah D."/>
            <person name="Montanini B."/>
            <person name="Muratet M."/>
            <person name="Nehls U."/>
            <person name="Niculita-Hirzel H."/>
            <person name="Oudot-Le Secq M.P."/>
            <person name="Peter M."/>
            <person name="Quesneville H."/>
            <person name="Rajashekar B."/>
            <person name="Reich M."/>
            <person name="Rouhier N."/>
            <person name="Schmutz J."/>
            <person name="Yin T."/>
            <person name="Chalot M."/>
            <person name="Henrissat B."/>
            <person name="Kuees U."/>
            <person name="Lucas S."/>
            <person name="Van de Peer Y."/>
            <person name="Podila G.K."/>
            <person name="Polle A."/>
            <person name="Pukkila P.J."/>
            <person name="Richardson P.M."/>
            <person name="Rouze P."/>
            <person name="Sanders I.R."/>
            <person name="Stajich J.E."/>
            <person name="Tunlid A."/>
            <person name="Tuskan G."/>
            <person name="Grigoriev I.V."/>
        </authorList>
    </citation>
    <scope>NUCLEOTIDE SEQUENCE [LARGE SCALE GENOMIC DNA]</scope>
    <source>
        <strain evidence="4">S238N-H82 / ATCC MYA-4686</strain>
    </source>
</reference>
<name>B0E047_LACBS</name>
<dbReference type="Pfam" id="PF20231">
    <property type="entry name" value="DUF6589"/>
    <property type="match status" value="1"/>
</dbReference>
<dbReference type="InParanoid" id="B0E047"/>
<dbReference type="GeneID" id="6085234"/>
<keyword evidence="4" id="KW-1185">Reference proteome</keyword>
<organism evidence="4">
    <name type="scientific">Laccaria bicolor (strain S238N-H82 / ATCC MYA-4686)</name>
    <name type="common">Bicoloured deceiver</name>
    <name type="synonym">Laccaria laccata var. bicolor</name>
    <dbReference type="NCBI Taxonomy" id="486041"/>
    <lineage>
        <taxon>Eukaryota</taxon>
        <taxon>Fungi</taxon>
        <taxon>Dikarya</taxon>
        <taxon>Basidiomycota</taxon>
        <taxon>Agaricomycotina</taxon>
        <taxon>Agaricomycetes</taxon>
        <taxon>Agaricomycetidae</taxon>
        <taxon>Agaricales</taxon>
        <taxon>Agaricineae</taxon>
        <taxon>Hydnangiaceae</taxon>
        <taxon>Laccaria</taxon>
    </lineage>
</organism>
<dbReference type="OrthoDB" id="5424058at2759"/>
<dbReference type="AlphaFoldDB" id="B0E047"/>
<dbReference type="RefSeq" id="XP_001889560.1">
    <property type="nucleotide sequence ID" value="XM_001889525.1"/>
</dbReference>